<dbReference type="Pfam" id="PF13439">
    <property type="entry name" value="Glyco_transf_4"/>
    <property type="match status" value="1"/>
</dbReference>
<dbReference type="GO" id="GO:0016757">
    <property type="term" value="F:glycosyltransferase activity"/>
    <property type="evidence" value="ECO:0007669"/>
    <property type="project" value="InterPro"/>
</dbReference>
<dbReference type="Pfam" id="PF00534">
    <property type="entry name" value="Glycos_transf_1"/>
    <property type="match status" value="1"/>
</dbReference>
<dbReference type="InterPro" id="IPR028098">
    <property type="entry name" value="Glyco_trans_4-like_N"/>
</dbReference>
<comment type="caution">
    <text evidence="3">The sequence shown here is derived from an EMBL/GenBank/DDBJ whole genome shotgun (WGS) entry which is preliminary data.</text>
</comment>
<sequence length="388" mass="43064">PVLLVHNSADIYGASRSLLRLVSRLDRNRFIPSVLLPISGPLQLLLEEKEVRVFVQPSLRVITRPIFSSWRIFPFLLGFPLSVFQTAALIKREHFQLVHTNVGIVISSALAAWCARVPHLWHIRDWFQEFGFFWKPYSLYIRVFSQLVLCVSRPIANQFPPSPKIRVLHNGLDLSDFPKVSDTERSAARLAFSLPKSAFVVGVVGRIKFVRKGQEFLLRAVKILRERGVPAHCLLVGGHAPGSEDHILRMQKLAAQLGLTDEALFVGELNDPRPAYAAMDVFVLPSAQPEPFGGVVLEAMALELPVVATALGGSIEQVVEGVTGFLVPPADPKAISDRLENLARSPALRHQFGHAGRERIQQVLSLDRAVVGIEAAYTELLQSNPTQR</sequence>
<evidence type="ECO:0008006" key="5">
    <source>
        <dbReference type="Google" id="ProtNLM"/>
    </source>
</evidence>
<dbReference type="InterPro" id="IPR001296">
    <property type="entry name" value="Glyco_trans_1"/>
</dbReference>
<evidence type="ECO:0000313" key="3">
    <source>
        <dbReference type="EMBL" id="KRO60046.1"/>
    </source>
</evidence>
<organism evidence="3 4">
    <name type="scientific">Verrucomicrobia subdivision 6 bacterium BACL9 MAG-120507-bin52</name>
    <dbReference type="NCBI Taxonomy" id="1655590"/>
    <lineage>
        <taxon>Bacteria</taxon>
        <taxon>Pseudomonadati</taxon>
        <taxon>Verrucomicrobiota</taxon>
        <taxon>Verrucomicrobiia</taxon>
        <taxon>Verrucomicrobiales</taxon>
        <taxon>Verrucomicrobia subdivision 6</taxon>
    </lineage>
</organism>
<dbReference type="SUPFAM" id="SSF53756">
    <property type="entry name" value="UDP-Glycosyltransferase/glycogen phosphorylase"/>
    <property type="match status" value="1"/>
</dbReference>
<evidence type="ECO:0000259" key="1">
    <source>
        <dbReference type="Pfam" id="PF00534"/>
    </source>
</evidence>
<feature type="domain" description="Glycosyltransferase subfamily 4-like N-terminal" evidence="2">
    <location>
        <begin position="13"/>
        <end position="175"/>
    </location>
</feature>
<accession>A0A0R2RBR4</accession>
<dbReference type="AlphaFoldDB" id="A0A0R2RBR4"/>
<feature type="domain" description="Glycosyl transferase family 1" evidence="1">
    <location>
        <begin position="194"/>
        <end position="359"/>
    </location>
</feature>
<dbReference type="PANTHER" id="PTHR12526:SF635">
    <property type="entry name" value="GLYCOSYL TRANSFERASE GROUP 1"/>
    <property type="match status" value="1"/>
</dbReference>
<dbReference type="Proteomes" id="UP000051269">
    <property type="component" value="Unassembled WGS sequence"/>
</dbReference>
<dbReference type="EMBL" id="LIBO01000326">
    <property type="protein sequence ID" value="KRO60046.1"/>
    <property type="molecule type" value="Genomic_DNA"/>
</dbReference>
<evidence type="ECO:0000259" key="2">
    <source>
        <dbReference type="Pfam" id="PF13439"/>
    </source>
</evidence>
<name>A0A0R2RBR4_9BACT</name>
<gene>
    <name evidence="3" type="ORF">ABR82_04145</name>
</gene>
<feature type="non-terminal residue" evidence="3">
    <location>
        <position position="1"/>
    </location>
</feature>
<reference evidence="3 4" key="1">
    <citation type="submission" date="2015-10" db="EMBL/GenBank/DDBJ databases">
        <title>Metagenome-Assembled Genomes uncover a global brackish microbiome.</title>
        <authorList>
            <person name="Hugerth L.W."/>
            <person name="Larsson J."/>
            <person name="Alneberg J."/>
            <person name="Lindh M.V."/>
            <person name="Legrand C."/>
            <person name="Pinhassi J."/>
            <person name="Andersson A.F."/>
        </authorList>
    </citation>
    <scope>NUCLEOTIDE SEQUENCE [LARGE SCALE GENOMIC DNA]</scope>
    <source>
        <strain evidence="3">BACL18 MAG-120507-bin52</strain>
    </source>
</reference>
<proteinExistence type="predicted"/>
<dbReference type="PANTHER" id="PTHR12526">
    <property type="entry name" value="GLYCOSYLTRANSFERASE"/>
    <property type="match status" value="1"/>
</dbReference>
<protein>
    <recommendedName>
        <fullName evidence="5">Glycosyl transferase family 1 domain-containing protein</fullName>
    </recommendedName>
</protein>
<dbReference type="Gene3D" id="3.40.50.2000">
    <property type="entry name" value="Glycogen Phosphorylase B"/>
    <property type="match status" value="2"/>
</dbReference>
<dbReference type="CDD" id="cd03811">
    <property type="entry name" value="GT4_GT28_WabH-like"/>
    <property type="match status" value="1"/>
</dbReference>
<evidence type="ECO:0000313" key="4">
    <source>
        <dbReference type="Proteomes" id="UP000051269"/>
    </source>
</evidence>